<dbReference type="STRING" id="542762.A0A4S4DMU0"/>
<evidence type="ECO:0000256" key="1">
    <source>
        <dbReference type="SAM" id="Phobius"/>
    </source>
</evidence>
<reference evidence="2 3" key="1">
    <citation type="journal article" date="2018" name="Proc. Natl. Acad. Sci. U.S.A.">
        <title>Draft genome sequence of Camellia sinensis var. sinensis provides insights into the evolution of the tea genome and tea quality.</title>
        <authorList>
            <person name="Wei C."/>
            <person name="Yang H."/>
            <person name="Wang S."/>
            <person name="Zhao J."/>
            <person name="Liu C."/>
            <person name="Gao L."/>
            <person name="Xia E."/>
            <person name="Lu Y."/>
            <person name="Tai Y."/>
            <person name="She G."/>
            <person name="Sun J."/>
            <person name="Cao H."/>
            <person name="Tong W."/>
            <person name="Gao Q."/>
            <person name="Li Y."/>
            <person name="Deng W."/>
            <person name="Jiang X."/>
            <person name="Wang W."/>
            <person name="Chen Q."/>
            <person name="Zhang S."/>
            <person name="Li H."/>
            <person name="Wu J."/>
            <person name="Wang P."/>
            <person name="Li P."/>
            <person name="Shi C."/>
            <person name="Zheng F."/>
            <person name="Jian J."/>
            <person name="Huang B."/>
            <person name="Shan D."/>
            <person name="Shi M."/>
            <person name="Fang C."/>
            <person name="Yue Y."/>
            <person name="Li F."/>
            <person name="Li D."/>
            <person name="Wei S."/>
            <person name="Han B."/>
            <person name="Jiang C."/>
            <person name="Yin Y."/>
            <person name="Xia T."/>
            <person name="Zhang Z."/>
            <person name="Bennetzen J.L."/>
            <person name="Zhao S."/>
            <person name="Wan X."/>
        </authorList>
    </citation>
    <scope>NUCLEOTIDE SEQUENCE [LARGE SCALE GENOMIC DNA]</scope>
    <source>
        <strain evidence="3">cv. Shuchazao</strain>
        <tissue evidence="2">Leaf</tissue>
    </source>
</reference>
<feature type="transmembrane region" description="Helical" evidence="1">
    <location>
        <begin position="113"/>
        <end position="132"/>
    </location>
</feature>
<accession>A0A4S4DMU0</accession>
<keyword evidence="3" id="KW-1185">Reference proteome</keyword>
<feature type="transmembrane region" description="Helical" evidence="1">
    <location>
        <begin position="37"/>
        <end position="56"/>
    </location>
</feature>
<evidence type="ECO:0000313" key="3">
    <source>
        <dbReference type="Proteomes" id="UP000306102"/>
    </source>
</evidence>
<dbReference type="AlphaFoldDB" id="A0A4S4DMU0"/>
<keyword evidence="1" id="KW-0472">Membrane</keyword>
<organism evidence="2 3">
    <name type="scientific">Camellia sinensis var. sinensis</name>
    <name type="common">China tea</name>
    <dbReference type="NCBI Taxonomy" id="542762"/>
    <lineage>
        <taxon>Eukaryota</taxon>
        <taxon>Viridiplantae</taxon>
        <taxon>Streptophyta</taxon>
        <taxon>Embryophyta</taxon>
        <taxon>Tracheophyta</taxon>
        <taxon>Spermatophyta</taxon>
        <taxon>Magnoliopsida</taxon>
        <taxon>eudicotyledons</taxon>
        <taxon>Gunneridae</taxon>
        <taxon>Pentapetalae</taxon>
        <taxon>asterids</taxon>
        <taxon>Ericales</taxon>
        <taxon>Theaceae</taxon>
        <taxon>Camellia</taxon>
    </lineage>
</organism>
<keyword evidence="1" id="KW-1133">Transmembrane helix</keyword>
<keyword evidence="1" id="KW-0812">Transmembrane</keyword>
<evidence type="ECO:0000313" key="2">
    <source>
        <dbReference type="EMBL" id="THG04321.1"/>
    </source>
</evidence>
<sequence length="333" mass="38240">MGFEPLVWYCQPVANGVWAKVVENAFGAYTPCATDTLVVSISNLVLMGLCLYRIWLTKKDFTVQRFRLRSNYYNYMLVLLAAYCTAEPLFRLVMGISALNLDGQTGGLAPFEMVSLIIEAFAWCSMVVMLGVETKVYISKFRWYIGFGVIYALVGDIVMLSLILPVKEFYSRMDPYPGYTPIRTESVDDTEYEELPGGEQICPEKYANIFSKTTFAWMNPLMHLGYKRPLTEKDVWKLDTWDRTETLNSKFQQCWAEESRRSKPWLLRALNRSLGGRNLVEMVEICGSEDLNLNWRVFKDSKGCGFDLKIMGLKNLTSKWFTGLQSEKNSRVL</sequence>
<dbReference type="EMBL" id="SDRB02010791">
    <property type="protein sequence ID" value="THG04321.1"/>
    <property type="molecule type" value="Genomic_DNA"/>
</dbReference>
<comment type="caution">
    <text evidence="2">The sequence shown here is derived from an EMBL/GenBank/DDBJ whole genome shotgun (WGS) entry which is preliminary data.</text>
</comment>
<protein>
    <submittedName>
        <fullName evidence="2">Uncharacterized protein</fullName>
    </submittedName>
</protein>
<dbReference type="Proteomes" id="UP000306102">
    <property type="component" value="Unassembled WGS sequence"/>
</dbReference>
<name>A0A4S4DMU0_CAMSN</name>
<proteinExistence type="predicted"/>
<feature type="transmembrane region" description="Helical" evidence="1">
    <location>
        <begin position="144"/>
        <end position="164"/>
    </location>
</feature>
<feature type="transmembrane region" description="Helical" evidence="1">
    <location>
        <begin position="77"/>
        <end position="101"/>
    </location>
</feature>
<gene>
    <name evidence="2" type="ORF">TEA_014871</name>
</gene>